<comment type="caution">
    <text evidence="2">The sequence shown here is derived from an EMBL/GenBank/DDBJ whole genome shotgun (WGS) entry which is preliminary data.</text>
</comment>
<keyword evidence="2" id="KW-0255">Endonuclease</keyword>
<evidence type="ECO:0000313" key="2">
    <source>
        <dbReference type="EMBL" id="HAW75955.1"/>
    </source>
</evidence>
<gene>
    <name evidence="2" type="ORF">DCW74_09515</name>
</gene>
<dbReference type="InterPro" id="IPR036691">
    <property type="entry name" value="Endo/exonu/phosph_ase_sf"/>
</dbReference>
<dbReference type="GO" id="GO:0004519">
    <property type="term" value="F:endonuclease activity"/>
    <property type="evidence" value="ECO:0007669"/>
    <property type="project" value="UniProtKB-KW"/>
</dbReference>
<reference evidence="2 3" key="1">
    <citation type="journal article" date="2018" name="Nat. Biotechnol.">
        <title>A standardized bacterial taxonomy based on genome phylogeny substantially revises the tree of life.</title>
        <authorList>
            <person name="Parks D.H."/>
            <person name="Chuvochina M."/>
            <person name="Waite D.W."/>
            <person name="Rinke C."/>
            <person name="Skarshewski A."/>
            <person name="Chaumeil P.A."/>
            <person name="Hugenholtz P."/>
        </authorList>
    </citation>
    <scope>NUCLEOTIDE SEQUENCE [LARGE SCALE GENOMIC DNA]</scope>
    <source>
        <strain evidence="2">UBA11978</strain>
    </source>
</reference>
<dbReference type="InterPro" id="IPR005135">
    <property type="entry name" value="Endo/exonuclease/phosphatase"/>
</dbReference>
<dbReference type="Gene3D" id="3.60.10.10">
    <property type="entry name" value="Endonuclease/exonuclease/phosphatase"/>
    <property type="match status" value="1"/>
</dbReference>
<accession>A0A350P3T8</accession>
<evidence type="ECO:0000259" key="1">
    <source>
        <dbReference type="Pfam" id="PF03372"/>
    </source>
</evidence>
<dbReference type="Proteomes" id="UP000263517">
    <property type="component" value="Unassembled WGS sequence"/>
</dbReference>
<dbReference type="Pfam" id="PF03372">
    <property type="entry name" value="Exo_endo_phos"/>
    <property type="match status" value="1"/>
</dbReference>
<dbReference type="AlphaFoldDB" id="A0A350P3T8"/>
<feature type="non-terminal residue" evidence="2">
    <location>
        <position position="1"/>
    </location>
</feature>
<evidence type="ECO:0000313" key="3">
    <source>
        <dbReference type="Proteomes" id="UP000263517"/>
    </source>
</evidence>
<keyword evidence="2" id="KW-0540">Nuclease</keyword>
<protein>
    <submittedName>
        <fullName evidence="2">Endonuclease</fullName>
    </submittedName>
</protein>
<dbReference type="EMBL" id="DNAN01000333">
    <property type="protein sequence ID" value="HAW75955.1"/>
    <property type="molecule type" value="Genomic_DNA"/>
</dbReference>
<name>A0A350P3T8_9ALTE</name>
<keyword evidence="2" id="KW-0378">Hydrolase</keyword>
<dbReference type="SUPFAM" id="SSF56219">
    <property type="entry name" value="DNase I-like"/>
    <property type="match status" value="1"/>
</dbReference>
<feature type="domain" description="Endonuclease/exonuclease/phosphatase" evidence="1">
    <location>
        <begin position="2"/>
        <end position="76"/>
    </location>
</feature>
<sequence length="87" mass="9995">EEPVIVAGDLNDVAWSPTTRKFRKVSGLLDPRIGRGFYNTFHAHYPLIKWPLDHLFHSSHFSLVDIRKLGDIGSDHYPLLTTLQLKE</sequence>
<organism evidence="2 3">
    <name type="scientific">Alteromonas australica</name>
    <dbReference type="NCBI Taxonomy" id="589873"/>
    <lineage>
        <taxon>Bacteria</taxon>
        <taxon>Pseudomonadati</taxon>
        <taxon>Pseudomonadota</taxon>
        <taxon>Gammaproteobacteria</taxon>
        <taxon>Alteromonadales</taxon>
        <taxon>Alteromonadaceae</taxon>
        <taxon>Alteromonas/Salinimonas group</taxon>
        <taxon>Alteromonas</taxon>
    </lineage>
</organism>
<proteinExistence type="predicted"/>